<keyword evidence="2" id="KW-1185">Reference proteome</keyword>
<reference evidence="1" key="1">
    <citation type="submission" date="2021-02" db="EMBL/GenBank/DDBJ databases">
        <authorList>
            <person name="Dougan E. K."/>
            <person name="Rhodes N."/>
            <person name="Thang M."/>
            <person name="Chan C."/>
        </authorList>
    </citation>
    <scope>NUCLEOTIDE SEQUENCE</scope>
</reference>
<proteinExistence type="predicted"/>
<evidence type="ECO:0000313" key="2">
    <source>
        <dbReference type="Proteomes" id="UP000649617"/>
    </source>
</evidence>
<dbReference type="AlphaFoldDB" id="A0A812LT43"/>
<feature type="non-terminal residue" evidence="1">
    <location>
        <position position="240"/>
    </location>
</feature>
<dbReference type="Proteomes" id="UP000649617">
    <property type="component" value="Unassembled WGS sequence"/>
</dbReference>
<organism evidence="1 2">
    <name type="scientific">Symbiodinium pilosum</name>
    <name type="common">Dinoflagellate</name>
    <dbReference type="NCBI Taxonomy" id="2952"/>
    <lineage>
        <taxon>Eukaryota</taxon>
        <taxon>Sar</taxon>
        <taxon>Alveolata</taxon>
        <taxon>Dinophyceae</taxon>
        <taxon>Suessiales</taxon>
        <taxon>Symbiodiniaceae</taxon>
        <taxon>Symbiodinium</taxon>
    </lineage>
</organism>
<feature type="non-terminal residue" evidence="1">
    <location>
        <position position="1"/>
    </location>
</feature>
<comment type="caution">
    <text evidence="1">The sequence shown here is derived from an EMBL/GenBank/DDBJ whole genome shotgun (WGS) entry which is preliminary data.</text>
</comment>
<sequence>MDESGTCAGSGSSFTLATQPDHDGRRCNAGVCCYGYQVCYQASIFNIGDLSCRGEETCYGSSALYTLSGDMYCSDQAGDTTPDPSNGQTCYAATFRFTEKGNHCVECKGKNVCQEAILDFPVPESFASVTCDGENACNSSQWLLSSDSCVEITSSPGAKAPAGIYPYQDSSNVQCFYTPGFAPLECKLWDPMAGSFGATCTVSDYCQELDGTNGCAWPDDTEPQCGKACCDIYDENTYQT</sequence>
<gene>
    <name evidence="1" type="ORF">SPIL2461_LOCUS4690</name>
</gene>
<name>A0A812LT43_SYMPI</name>
<dbReference type="EMBL" id="CAJNIZ010006332">
    <property type="protein sequence ID" value="CAE7249095.1"/>
    <property type="molecule type" value="Genomic_DNA"/>
</dbReference>
<accession>A0A812LT43</accession>
<evidence type="ECO:0000313" key="1">
    <source>
        <dbReference type="EMBL" id="CAE7249095.1"/>
    </source>
</evidence>
<protein>
    <submittedName>
        <fullName evidence="1">Uncharacterized protein</fullName>
    </submittedName>
</protein>